<dbReference type="AlphaFoldDB" id="A0A1F7XCR5"/>
<evidence type="ECO:0000313" key="7">
    <source>
        <dbReference type="EMBL" id="OGM12753.1"/>
    </source>
</evidence>
<dbReference type="HAMAP" id="MF_01345_B">
    <property type="entry name" value="Ribosomal_uS17_B"/>
    <property type="match status" value="1"/>
</dbReference>
<protein>
    <recommendedName>
        <fullName evidence="6">Small ribosomal subunit protein uS17</fullName>
    </recommendedName>
</protein>
<comment type="subunit">
    <text evidence="6">Part of the 30S ribosomal subunit.</text>
</comment>
<evidence type="ECO:0000256" key="3">
    <source>
        <dbReference type="ARBA" id="ARBA00022884"/>
    </source>
</evidence>
<evidence type="ECO:0000313" key="8">
    <source>
        <dbReference type="Proteomes" id="UP000179013"/>
    </source>
</evidence>
<comment type="similarity">
    <text evidence="1 6">Belongs to the universal ribosomal protein uS17 family.</text>
</comment>
<dbReference type="NCBIfam" id="NF004123">
    <property type="entry name" value="PRK05610.1"/>
    <property type="match status" value="1"/>
</dbReference>
<comment type="caution">
    <text evidence="7">The sequence shown here is derived from an EMBL/GenBank/DDBJ whole genome shotgun (WGS) entry which is preliminary data.</text>
</comment>
<dbReference type="GO" id="GO:0022627">
    <property type="term" value="C:cytosolic small ribosomal subunit"/>
    <property type="evidence" value="ECO:0007669"/>
    <property type="project" value="TreeGrafter"/>
</dbReference>
<evidence type="ECO:0000256" key="6">
    <source>
        <dbReference type="HAMAP-Rule" id="MF_01345"/>
    </source>
</evidence>
<dbReference type="InterPro" id="IPR012340">
    <property type="entry name" value="NA-bd_OB-fold"/>
</dbReference>
<keyword evidence="5 6" id="KW-0687">Ribonucleoprotein</keyword>
<comment type="function">
    <text evidence="6">One of the primary rRNA binding proteins, it binds specifically to the 5'-end of 16S ribosomal RNA.</text>
</comment>
<keyword evidence="3 6" id="KW-0694">RNA-binding</keyword>
<dbReference type="PANTHER" id="PTHR10744">
    <property type="entry name" value="40S RIBOSOMAL PROTEIN S11 FAMILY MEMBER"/>
    <property type="match status" value="1"/>
</dbReference>
<name>A0A1F7XCR5_9BACT</name>
<dbReference type="Proteomes" id="UP000179013">
    <property type="component" value="Unassembled WGS sequence"/>
</dbReference>
<evidence type="ECO:0000256" key="1">
    <source>
        <dbReference type="ARBA" id="ARBA00010254"/>
    </source>
</evidence>
<dbReference type="SUPFAM" id="SSF50249">
    <property type="entry name" value="Nucleic acid-binding proteins"/>
    <property type="match status" value="1"/>
</dbReference>
<keyword evidence="2 6" id="KW-0699">rRNA-binding</keyword>
<dbReference type="PRINTS" id="PR00973">
    <property type="entry name" value="RIBOSOMALS17"/>
</dbReference>
<reference evidence="7 8" key="1">
    <citation type="journal article" date="2016" name="Nat. Commun.">
        <title>Thousands of microbial genomes shed light on interconnected biogeochemical processes in an aquifer system.</title>
        <authorList>
            <person name="Anantharaman K."/>
            <person name="Brown C.T."/>
            <person name="Hug L.A."/>
            <person name="Sharon I."/>
            <person name="Castelle C.J."/>
            <person name="Probst A.J."/>
            <person name="Thomas B.C."/>
            <person name="Singh A."/>
            <person name="Wilkins M.J."/>
            <person name="Karaoz U."/>
            <person name="Brodie E.L."/>
            <person name="Williams K.H."/>
            <person name="Hubbard S.S."/>
            <person name="Banfield J.F."/>
        </authorList>
    </citation>
    <scope>NUCLEOTIDE SEQUENCE [LARGE SCALE GENOMIC DNA]</scope>
</reference>
<organism evidence="7 8">
    <name type="scientific">Candidatus Woesebacteria bacterium RBG_16_39_8b</name>
    <dbReference type="NCBI Taxonomy" id="1802482"/>
    <lineage>
        <taxon>Bacteria</taxon>
        <taxon>Candidatus Woeseibacteriota</taxon>
    </lineage>
</organism>
<dbReference type="GO" id="GO:0006412">
    <property type="term" value="P:translation"/>
    <property type="evidence" value="ECO:0007669"/>
    <property type="project" value="UniProtKB-UniRule"/>
</dbReference>
<dbReference type="InterPro" id="IPR000266">
    <property type="entry name" value="Ribosomal_uS17"/>
</dbReference>
<dbReference type="CDD" id="cd00364">
    <property type="entry name" value="Ribosomal_uS17"/>
    <property type="match status" value="1"/>
</dbReference>
<evidence type="ECO:0000256" key="5">
    <source>
        <dbReference type="ARBA" id="ARBA00023274"/>
    </source>
</evidence>
<sequence>MKIFRGKVVSVKMNKTATVVVDRVVKHSFYGKRYRRSKKYHVHDIFGVKVGDLVRFVASKPYSKLKRWKITEILTEKRGKPKIKASTERG</sequence>
<dbReference type="InterPro" id="IPR019984">
    <property type="entry name" value="Ribosomal_uS17_bact/chlr"/>
</dbReference>
<dbReference type="GO" id="GO:0019843">
    <property type="term" value="F:rRNA binding"/>
    <property type="evidence" value="ECO:0007669"/>
    <property type="project" value="UniProtKB-UniRule"/>
</dbReference>
<gene>
    <name evidence="6" type="primary">rpsQ</name>
    <name evidence="7" type="ORF">A2V80_03075</name>
</gene>
<dbReference type="Pfam" id="PF00366">
    <property type="entry name" value="Ribosomal_S17"/>
    <property type="match status" value="1"/>
</dbReference>
<accession>A0A1F7XCR5</accession>
<dbReference type="GO" id="GO:0003735">
    <property type="term" value="F:structural constituent of ribosome"/>
    <property type="evidence" value="ECO:0007669"/>
    <property type="project" value="InterPro"/>
</dbReference>
<keyword evidence="4 6" id="KW-0689">Ribosomal protein</keyword>
<dbReference type="EMBL" id="MGFU01000015">
    <property type="protein sequence ID" value="OGM12753.1"/>
    <property type="molecule type" value="Genomic_DNA"/>
</dbReference>
<proteinExistence type="inferred from homology"/>
<evidence type="ECO:0000256" key="2">
    <source>
        <dbReference type="ARBA" id="ARBA00022730"/>
    </source>
</evidence>
<evidence type="ECO:0000256" key="4">
    <source>
        <dbReference type="ARBA" id="ARBA00022980"/>
    </source>
</evidence>
<dbReference type="Gene3D" id="2.40.50.140">
    <property type="entry name" value="Nucleic acid-binding proteins"/>
    <property type="match status" value="1"/>
</dbReference>
<dbReference type="PANTHER" id="PTHR10744:SF1">
    <property type="entry name" value="SMALL RIBOSOMAL SUBUNIT PROTEIN US17M"/>
    <property type="match status" value="1"/>
</dbReference>